<gene>
    <name evidence="1" type="ORF">CIRG_02321</name>
</gene>
<dbReference type="AlphaFoldDB" id="A0A0J6Y6I4"/>
<dbReference type="EMBL" id="DS028094">
    <property type="protein sequence ID" value="KMP02629.1"/>
    <property type="molecule type" value="Genomic_DNA"/>
</dbReference>
<dbReference type="Proteomes" id="UP000054565">
    <property type="component" value="Unassembled WGS sequence"/>
</dbReference>
<protein>
    <submittedName>
        <fullName evidence="1">Uncharacterized protein</fullName>
    </submittedName>
</protein>
<name>A0A0J6Y6I4_COCIT</name>
<evidence type="ECO:0000313" key="1">
    <source>
        <dbReference type="EMBL" id="KMP02629.1"/>
    </source>
</evidence>
<sequence length="115" mass="12601">MDVIEWASWPEAHGCITSQRDVYSRHHSPPGVLARIPLPPLVALNILPYPAGCPTYHPLSSRAALQTISPRRSMELDFSSQKNSSNIHSTPAVLKDLVSPPPVCKGRCDDIFDSS</sequence>
<proteinExistence type="predicted"/>
<accession>A0A0J6Y6I4</accession>
<organism evidence="1 2">
    <name type="scientific">Coccidioides immitis RMSCC 2394</name>
    <dbReference type="NCBI Taxonomy" id="404692"/>
    <lineage>
        <taxon>Eukaryota</taxon>
        <taxon>Fungi</taxon>
        <taxon>Dikarya</taxon>
        <taxon>Ascomycota</taxon>
        <taxon>Pezizomycotina</taxon>
        <taxon>Eurotiomycetes</taxon>
        <taxon>Eurotiomycetidae</taxon>
        <taxon>Onygenales</taxon>
        <taxon>Onygenaceae</taxon>
        <taxon>Coccidioides</taxon>
    </lineage>
</organism>
<evidence type="ECO:0000313" key="2">
    <source>
        <dbReference type="Proteomes" id="UP000054565"/>
    </source>
</evidence>
<reference evidence="2" key="1">
    <citation type="journal article" date="2010" name="Genome Res.">
        <title>Population genomic sequencing of Coccidioides fungi reveals recent hybridization and transposon control.</title>
        <authorList>
            <person name="Neafsey D.E."/>
            <person name="Barker B.M."/>
            <person name="Sharpton T.J."/>
            <person name="Stajich J.E."/>
            <person name="Park D.J."/>
            <person name="Whiston E."/>
            <person name="Hung C.-Y."/>
            <person name="McMahan C."/>
            <person name="White J."/>
            <person name="Sykes S."/>
            <person name="Heiman D."/>
            <person name="Young S."/>
            <person name="Zeng Q."/>
            <person name="Abouelleil A."/>
            <person name="Aftuck L."/>
            <person name="Bessette D."/>
            <person name="Brown A."/>
            <person name="FitzGerald M."/>
            <person name="Lui A."/>
            <person name="Macdonald J.P."/>
            <person name="Priest M."/>
            <person name="Orbach M.J."/>
            <person name="Galgiani J.N."/>
            <person name="Kirkland T.N."/>
            <person name="Cole G.T."/>
            <person name="Birren B.W."/>
            <person name="Henn M.R."/>
            <person name="Taylor J.W."/>
            <person name="Rounsley S.D."/>
        </authorList>
    </citation>
    <scope>NUCLEOTIDE SEQUENCE [LARGE SCALE GENOMIC DNA]</scope>
    <source>
        <strain evidence="2">RMSCC 2394</strain>
    </source>
</reference>